<dbReference type="InterPro" id="IPR029063">
    <property type="entry name" value="SAM-dependent_MTases_sf"/>
</dbReference>
<name>W4Q3N0_9BACI</name>
<dbReference type="InterPro" id="IPR001610">
    <property type="entry name" value="PAC"/>
</dbReference>
<dbReference type="OrthoDB" id="9816309at2"/>
<dbReference type="Gene3D" id="3.40.50.180">
    <property type="entry name" value="Methylesterase CheB, C-terminal domain"/>
    <property type="match status" value="1"/>
</dbReference>
<organism evidence="17 18">
    <name type="scientific">Halalkalibacter wakoensis JCM 9140</name>
    <dbReference type="NCBI Taxonomy" id="1236970"/>
    <lineage>
        <taxon>Bacteria</taxon>
        <taxon>Bacillati</taxon>
        <taxon>Bacillota</taxon>
        <taxon>Bacilli</taxon>
        <taxon>Bacillales</taxon>
        <taxon>Bacillaceae</taxon>
        <taxon>Halalkalibacter</taxon>
    </lineage>
</organism>
<evidence type="ECO:0000313" key="17">
    <source>
        <dbReference type="EMBL" id="GAE26333.1"/>
    </source>
</evidence>
<dbReference type="SUPFAM" id="SSF55785">
    <property type="entry name" value="PYP-like sensor domain (PAS domain)"/>
    <property type="match status" value="2"/>
</dbReference>
<evidence type="ECO:0000259" key="15">
    <source>
        <dbReference type="PROSITE" id="PS50122"/>
    </source>
</evidence>
<dbReference type="GO" id="GO:0000156">
    <property type="term" value="F:phosphorelay response regulator activity"/>
    <property type="evidence" value="ECO:0007669"/>
    <property type="project" value="InterPro"/>
</dbReference>
<protein>
    <submittedName>
        <fullName evidence="17">Chemotaxis protein methyltransferase CheR</fullName>
    </submittedName>
</protein>
<dbReference type="RefSeq" id="WP_034745830.1">
    <property type="nucleotide sequence ID" value="NZ_BAUT01000022.1"/>
</dbReference>
<keyword evidence="6" id="KW-0547">Nucleotide-binding</keyword>
<dbReference type="Gene3D" id="1.10.287.130">
    <property type="match status" value="1"/>
</dbReference>
<keyword evidence="10" id="KW-0145">Chemotaxis</keyword>
<feature type="domain" description="PAC" evidence="14">
    <location>
        <begin position="926"/>
        <end position="978"/>
    </location>
</feature>
<keyword evidence="7" id="KW-0418">Kinase</keyword>
<dbReference type="InterPro" id="IPR000780">
    <property type="entry name" value="CheR_MeTrfase"/>
</dbReference>
<accession>W4Q3N0</accession>
<evidence type="ECO:0000256" key="5">
    <source>
        <dbReference type="ARBA" id="ARBA00022691"/>
    </source>
</evidence>
<dbReference type="GO" id="GO:0008983">
    <property type="term" value="F:protein-glutamate O-methyltransferase activity"/>
    <property type="evidence" value="ECO:0007669"/>
    <property type="project" value="UniProtKB-EC"/>
</dbReference>
<dbReference type="Proteomes" id="UP000018890">
    <property type="component" value="Unassembled WGS sequence"/>
</dbReference>
<reference evidence="17" key="1">
    <citation type="journal article" date="2014" name="Genome Announc.">
        <title>Draft Genome Sequences of Three Alkaliphilic Bacillus Strains, Bacillus wakoensis JCM 9140T, Bacillus akibai JCM 9157T, and Bacillus hemicellulosilyticus JCM 9152T.</title>
        <authorList>
            <person name="Yuki M."/>
            <person name="Oshima K."/>
            <person name="Suda W."/>
            <person name="Oshida Y."/>
            <person name="Kitamura K."/>
            <person name="Iida T."/>
            <person name="Hattori M."/>
            <person name="Ohkuma M."/>
        </authorList>
    </citation>
    <scope>NUCLEOTIDE SEQUENCE [LARGE SCALE GENOMIC DNA]</scope>
    <source>
        <strain evidence="17">JCM 9140</strain>
    </source>
</reference>
<dbReference type="NCBIfam" id="TIGR00229">
    <property type="entry name" value="sensory_box"/>
    <property type="match status" value="1"/>
</dbReference>
<keyword evidence="4 17" id="KW-0808">Transferase</keyword>
<gene>
    <name evidence="17" type="ORF">JCM9140_2384</name>
</gene>
<dbReference type="GO" id="GO:0032259">
    <property type="term" value="P:methylation"/>
    <property type="evidence" value="ECO:0007669"/>
    <property type="project" value="UniProtKB-KW"/>
</dbReference>
<dbReference type="PROSITE" id="PS50112">
    <property type="entry name" value="PAS"/>
    <property type="match status" value="1"/>
</dbReference>
<dbReference type="InterPro" id="IPR022641">
    <property type="entry name" value="CheR_N"/>
</dbReference>
<dbReference type="SUPFAM" id="SSF47384">
    <property type="entry name" value="Homodimeric domain of signal transducing histidine kinase"/>
    <property type="match status" value="1"/>
</dbReference>
<dbReference type="Gene3D" id="3.30.565.10">
    <property type="entry name" value="Histidine kinase-like ATPase, C-terminal domain"/>
    <property type="match status" value="1"/>
</dbReference>
<dbReference type="InterPro" id="IPR000673">
    <property type="entry name" value="Sig_transdc_resp-reg_Me-estase"/>
</dbReference>
<evidence type="ECO:0000256" key="8">
    <source>
        <dbReference type="ARBA" id="ARBA00022840"/>
    </source>
</evidence>
<evidence type="ECO:0000256" key="9">
    <source>
        <dbReference type="ARBA" id="ARBA00023012"/>
    </source>
</evidence>
<dbReference type="PROSITE" id="PS50109">
    <property type="entry name" value="HIS_KIN"/>
    <property type="match status" value="1"/>
</dbReference>
<dbReference type="STRING" id="1236970.JCM9140_2384"/>
<dbReference type="PROSITE" id="PS50122">
    <property type="entry name" value="CHEB"/>
    <property type="match status" value="1"/>
</dbReference>
<dbReference type="SUPFAM" id="SSF47757">
    <property type="entry name" value="Chemotaxis receptor methyltransferase CheR, N-terminal domain"/>
    <property type="match status" value="1"/>
</dbReference>
<evidence type="ECO:0000256" key="11">
    <source>
        <dbReference type="SAM" id="Coils"/>
    </source>
</evidence>
<dbReference type="PANTHER" id="PTHR24422">
    <property type="entry name" value="CHEMOTAXIS PROTEIN METHYLTRANSFERASE"/>
    <property type="match status" value="1"/>
</dbReference>
<dbReference type="GO" id="GO:0006935">
    <property type="term" value="P:chemotaxis"/>
    <property type="evidence" value="ECO:0007669"/>
    <property type="project" value="UniProtKB-UniRule"/>
</dbReference>
<dbReference type="Pfam" id="PF08448">
    <property type="entry name" value="PAS_4"/>
    <property type="match status" value="1"/>
</dbReference>
<dbReference type="SMART" id="SM00387">
    <property type="entry name" value="HATPase_c"/>
    <property type="match status" value="1"/>
</dbReference>
<feature type="domain" description="Histidine kinase" evidence="12">
    <location>
        <begin position="991"/>
        <end position="1195"/>
    </location>
</feature>
<keyword evidence="9" id="KW-0902">Two-component regulatory system</keyword>
<dbReference type="InterPro" id="IPR035965">
    <property type="entry name" value="PAS-like_dom_sf"/>
</dbReference>
<dbReference type="InterPro" id="IPR036890">
    <property type="entry name" value="HATPase_C_sf"/>
</dbReference>
<feature type="domain" description="PAC" evidence="14">
    <location>
        <begin position="806"/>
        <end position="856"/>
    </location>
</feature>
<dbReference type="GO" id="GO:0000155">
    <property type="term" value="F:phosphorelay sensor kinase activity"/>
    <property type="evidence" value="ECO:0007669"/>
    <property type="project" value="InterPro"/>
</dbReference>
<dbReference type="SMART" id="SM00388">
    <property type="entry name" value="HisKA"/>
    <property type="match status" value="1"/>
</dbReference>
<dbReference type="SUPFAM" id="SSF53335">
    <property type="entry name" value="S-adenosyl-L-methionine-dependent methyltransferases"/>
    <property type="match status" value="1"/>
</dbReference>
<dbReference type="GO" id="GO:0008984">
    <property type="term" value="F:protein-glutamate methylesterase activity"/>
    <property type="evidence" value="ECO:0007669"/>
    <property type="project" value="InterPro"/>
</dbReference>
<feature type="domain" description="CheB-type methylesterase" evidence="15">
    <location>
        <begin position="11"/>
        <end position="191"/>
    </location>
</feature>
<feature type="active site" evidence="10">
    <location>
        <position position="53"/>
    </location>
</feature>
<keyword evidence="11" id="KW-0175">Coiled coil</keyword>
<dbReference type="CDD" id="cd16434">
    <property type="entry name" value="CheB-CheR_fusion"/>
    <property type="match status" value="1"/>
</dbReference>
<evidence type="ECO:0000259" key="14">
    <source>
        <dbReference type="PROSITE" id="PS50113"/>
    </source>
</evidence>
<evidence type="ECO:0000313" key="18">
    <source>
        <dbReference type="Proteomes" id="UP000018890"/>
    </source>
</evidence>
<dbReference type="Pfam" id="PF01339">
    <property type="entry name" value="CheB_methylest"/>
    <property type="match status" value="1"/>
</dbReference>
<evidence type="ECO:0000256" key="1">
    <source>
        <dbReference type="ARBA" id="ARBA00000085"/>
    </source>
</evidence>
<dbReference type="InterPro" id="IPR050903">
    <property type="entry name" value="Bact_Chemotaxis_MeTrfase"/>
</dbReference>
<dbReference type="PRINTS" id="PR00996">
    <property type="entry name" value="CHERMTFRASE"/>
</dbReference>
<keyword evidence="5" id="KW-0949">S-adenosyl-L-methionine</keyword>
<dbReference type="SMART" id="SM00138">
    <property type="entry name" value="MeTrc"/>
    <property type="match status" value="1"/>
</dbReference>
<feature type="active site" evidence="10">
    <location>
        <position position="26"/>
    </location>
</feature>
<dbReference type="AlphaFoldDB" id="W4Q3N0"/>
<evidence type="ECO:0000259" key="12">
    <source>
        <dbReference type="PROSITE" id="PS50109"/>
    </source>
</evidence>
<evidence type="ECO:0000256" key="3">
    <source>
        <dbReference type="ARBA" id="ARBA00022603"/>
    </source>
</evidence>
<dbReference type="CDD" id="cd00082">
    <property type="entry name" value="HisKA"/>
    <property type="match status" value="1"/>
</dbReference>
<dbReference type="Gene3D" id="3.40.50.150">
    <property type="entry name" value="Vaccinia Virus protein VP39"/>
    <property type="match status" value="1"/>
</dbReference>
<feature type="domain" description="CheR-type methyltransferase" evidence="16">
    <location>
        <begin position="221"/>
        <end position="473"/>
    </location>
</feature>
<comment type="catalytic activity">
    <reaction evidence="1">
        <text>ATP + protein L-histidine = ADP + protein N-phospho-L-histidine.</text>
        <dbReference type="EC" id="2.7.13.3"/>
    </reaction>
</comment>
<feature type="active site" evidence="10">
    <location>
        <position position="143"/>
    </location>
</feature>
<keyword evidence="18" id="KW-1185">Reference proteome</keyword>
<comment type="catalytic activity">
    <reaction evidence="2">
        <text>L-glutamyl-[protein] + S-adenosyl-L-methionine = [protein]-L-glutamate 5-O-methyl ester + S-adenosyl-L-homocysteine</text>
        <dbReference type="Rhea" id="RHEA:24452"/>
        <dbReference type="Rhea" id="RHEA-COMP:10208"/>
        <dbReference type="Rhea" id="RHEA-COMP:10311"/>
        <dbReference type="ChEBI" id="CHEBI:29973"/>
        <dbReference type="ChEBI" id="CHEBI:57856"/>
        <dbReference type="ChEBI" id="CHEBI:59789"/>
        <dbReference type="ChEBI" id="CHEBI:82795"/>
        <dbReference type="EC" id="2.1.1.80"/>
    </reaction>
</comment>
<dbReference type="GO" id="GO:0005524">
    <property type="term" value="F:ATP binding"/>
    <property type="evidence" value="ECO:0007669"/>
    <property type="project" value="UniProtKB-KW"/>
</dbReference>
<dbReference type="InterPro" id="IPR022642">
    <property type="entry name" value="CheR_C"/>
</dbReference>
<evidence type="ECO:0000259" key="16">
    <source>
        <dbReference type="PROSITE" id="PS50123"/>
    </source>
</evidence>
<dbReference type="InterPro" id="IPR003661">
    <property type="entry name" value="HisK_dim/P_dom"/>
</dbReference>
<dbReference type="Pfam" id="PF00512">
    <property type="entry name" value="HisKA"/>
    <property type="match status" value="1"/>
</dbReference>
<evidence type="ECO:0000256" key="7">
    <source>
        <dbReference type="ARBA" id="ARBA00022777"/>
    </source>
</evidence>
<dbReference type="InterPro" id="IPR003594">
    <property type="entry name" value="HATPase_dom"/>
</dbReference>
<dbReference type="SMART" id="SM00086">
    <property type="entry name" value="PAC"/>
    <property type="match status" value="2"/>
</dbReference>
<dbReference type="PANTHER" id="PTHR24422:SF27">
    <property type="entry name" value="PROTEIN-GLUTAMATE O-METHYLTRANSFERASE"/>
    <property type="match status" value="1"/>
</dbReference>
<keyword evidence="10" id="KW-0378">Hydrolase</keyword>
<sequence length="1196" mass="136900">MIKEEPIKQQPITDSKVIQIVGIGASAGSLEALEKLFERVKPHSQLSYVIVQHLSPKFKSYMDELLAKKTNIPIKHIRDGMNVTPNTIYLAPPRTLIDIEDIFKVKELSEKPTLTFPIDHFFLSLAKRKENAIAVVLSGKGNDGTAGIAEVYNAGGSVIIQQVNSAKYEEMPRHAIESNKVDYIVPPEKMAELFETIQQERTQRQQQFSADVEDRATFLVLEQICSLIQRKSGINFTCYKRNTILRRIEKRIQLNQLPFRSLSEYKEYLIDHPEEIIKLQKDLLINVTEFFRDEQAFDIIEQQVIPELIEKKRRENDQDIRIWVAGCSTGEEAYSLAILIKEYLDYLDESFQVKIFATDLDRDAISKASAGSYSGQAIVGVSEQRLERFFDYDGSSYHVKKEIRQMIIFAPHNIAKDAPFVNIDLVSCRNMLIYFQSSLQQKILSMFHFALKKEGYMFLGPSETIGKLTDMFESIHHKWKIFKYIDSLHNYSSVITSQRHARTEMSESNKYSTYQERHGSTKQLNPIYETLIEQFVVPCLVVNEANEIVITGGNVQKYVKLPNGNATFNILKMVPTNLSVAIGTALKRVRNEKEEVHYNHIEVATDTEKEYVHLSVKPFQISVDQSASLAIILLTEVNKQEQLPSLQLESKQYDLESNVQQFIADLETELIYTKESMQTLIEELETSNEEYQSTNEELIAANEELQSSNEELQSVNEELVNVNLEHEKKIQELRDLTNDIDNLLISTNIATLFLDERLNIKRFTPEVTKLINLIQVDIGRPLSHLSHNLHYDQLLVDASTVLQTHQKIENDVQSKEGRWYRLRLHPYRTKENFVRGVVITFVDITEMKTINEALEIKSFALEQSPASILMVDEKGVVDYVNGTYEKNVNLKKSDIIGDSIFDLYQSSKAKETLLKAWDVVKEGKRWDGTCNFMTDGGEERWEDVTFMPIVNHSGQVNRFLRVAEDITEKKNTEDLLRKSEMLSALGEMAAGIAHEIRNPLTALKGFLQLMQAEDKGDQQYLGIMSNEFNRIELIINELLVLARPHAVEFEEQNVTSILKDVILLLETQAIMNNSQLIHTFAEELPMVNCVDKELKQVFINIVRNAIEAMPTGGNVYISTAVEQRKIKIVFRDEGKGISKERLKRIGEPFYTTKEKGTGLGMMVSYKIIQSHKGLMKFESEVDQGTTVTILLPIVQS</sequence>
<dbReference type="PROSITE" id="PS50123">
    <property type="entry name" value="CHER"/>
    <property type="match status" value="1"/>
</dbReference>
<dbReference type="InterPro" id="IPR013656">
    <property type="entry name" value="PAS_4"/>
</dbReference>
<dbReference type="InterPro" id="IPR005467">
    <property type="entry name" value="His_kinase_dom"/>
</dbReference>
<dbReference type="GO" id="GO:0005737">
    <property type="term" value="C:cytoplasm"/>
    <property type="evidence" value="ECO:0007669"/>
    <property type="project" value="InterPro"/>
</dbReference>
<dbReference type="CDD" id="cd00130">
    <property type="entry name" value="PAS"/>
    <property type="match status" value="1"/>
</dbReference>
<dbReference type="EMBL" id="BAUT01000022">
    <property type="protein sequence ID" value="GAE26333.1"/>
    <property type="molecule type" value="Genomic_DNA"/>
</dbReference>
<dbReference type="Gene3D" id="1.10.155.10">
    <property type="entry name" value="Chemotaxis receptor methyltransferase CheR, N-terminal domain"/>
    <property type="match status" value="1"/>
</dbReference>
<evidence type="ECO:0000256" key="2">
    <source>
        <dbReference type="ARBA" id="ARBA00001541"/>
    </source>
</evidence>
<keyword evidence="3 17" id="KW-0489">Methyltransferase</keyword>
<evidence type="ECO:0000256" key="4">
    <source>
        <dbReference type="ARBA" id="ARBA00022679"/>
    </source>
</evidence>
<dbReference type="InterPro" id="IPR000014">
    <property type="entry name" value="PAS"/>
</dbReference>
<dbReference type="InterPro" id="IPR000700">
    <property type="entry name" value="PAS-assoc_C"/>
</dbReference>
<dbReference type="SUPFAM" id="SSF55874">
    <property type="entry name" value="ATPase domain of HSP90 chaperone/DNA topoisomerase II/histidine kinase"/>
    <property type="match status" value="1"/>
</dbReference>
<feature type="domain" description="PAS" evidence="13">
    <location>
        <begin position="860"/>
        <end position="905"/>
    </location>
</feature>
<dbReference type="InterPro" id="IPR035909">
    <property type="entry name" value="CheB_C"/>
</dbReference>
<dbReference type="Pfam" id="PF03705">
    <property type="entry name" value="CheR_N"/>
    <property type="match status" value="1"/>
</dbReference>
<dbReference type="Pfam" id="PF01739">
    <property type="entry name" value="CheR"/>
    <property type="match status" value="1"/>
</dbReference>
<dbReference type="Pfam" id="PF02518">
    <property type="entry name" value="HATPase_c"/>
    <property type="match status" value="1"/>
</dbReference>
<keyword evidence="8" id="KW-0067">ATP-binding</keyword>
<dbReference type="SMART" id="SM00091">
    <property type="entry name" value="PAS"/>
    <property type="match status" value="2"/>
</dbReference>
<evidence type="ECO:0000256" key="10">
    <source>
        <dbReference type="PROSITE-ProRule" id="PRU00050"/>
    </source>
</evidence>
<dbReference type="SUPFAM" id="SSF52738">
    <property type="entry name" value="Methylesterase CheB, C-terminal domain"/>
    <property type="match status" value="1"/>
</dbReference>
<dbReference type="InterPro" id="IPR036804">
    <property type="entry name" value="CheR_N_sf"/>
</dbReference>
<dbReference type="Gene3D" id="3.30.450.20">
    <property type="entry name" value="PAS domain"/>
    <property type="match status" value="2"/>
</dbReference>
<evidence type="ECO:0000256" key="6">
    <source>
        <dbReference type="ARBA" id="ARBA00022741"/>
    </source>
</evidence>
<dbReference type="PROSITE" id="PS50113">
    <property type="entry name" value="PAC"/>
    <property type="match status" value="2"/>
</dbReference>
<dbReference type="InterPro" id="IPR036097">
    <property type="entry name" value="HisK_dim/P_sf"/>
</dbReference>
<proteinExistence type="predicted"/>
<comment type="caution">
    <text evidence="17">The sequence shown here is derived from an EMBL/GenBank/DDBJ whole genome shotgun (WGS) entry which is preliminary data.</text>
</comment>
<dbReference type="Pfam" id="PF13596">
    <property type="entry name" value="PAS_10"/>
    <property type="match status" value="1"/>
</dbReference>
<feature type="coiled-coil region" evidence="11">
    <location>
        <begin position="674"/>
        <end position="746"/>
    </location>
</feature>
<evidence type="ECO:0000259" key="13">
    <source>
        <dbReference type="PROSITE" id="PS50112"/>
    </source>
</evidence>